<dbReference type="SMART" id="SM00028">
    <property type="entry name" value="TPR"/>
    <property type="match status" value="3"/>
</dbReference>
<organism evidence="2 3">
    <name type="scientific">Biomphalaria glabrata</name>
    <name type="common">Bloodfluke planorb</name>
    <name type="synonym">Freshwater snail</name>
    <dbReference type="NCBI Taxonomy" id="6526"/>
    <lineage>
        <taxon>Eukaryota</taxon>
        <taxon>Metazoa</taxon>
        <taxon>Spiralia</taxon>
        <taxon>Lophotrochozoa</taxon>
        <taxon>Mollusca</taxon>
        <taxon>Gastropoda</taxon>
        <taxon>Heterobranchia</taxon>
        <taxon>Euthyneura</taxon>
        <taxon>Panpulmonata</taxon>
        <taxon>Hygrophila</taxon>
        <taxon>Lymnaeoidea</taxon>
        <taxon>Planorbidae</taxon>
        <taxon>Biomphalaria</taxon>
    </lineage>
</organism>
<dbReference type="AlphaFoldDB" id="A0A2C9LPW0"/>
<feature type="repeat" description="TPR" evidence="1">
    <location>
        <begin position="257"/>
        <end position="290"/>
    </location>
</feature>
<protein>
    <submittedName>
        <fullName evidence="2">Uncharacterized protein</fullName>
    </submittedName>
</protein>
<dbReference type="InterPro" id="IPR011990">
    <property type="entry name" value="TPR-like_helical_dom_sf"/>
</dbReference>
<dbReference type="VEuPathDB" id="VectorBase:BGLB033482"/>
<reference evidence="2" key="1">
    <citation type="submission" date="2020-05" db="UniProtKB">
        <authorList>
            <consortium name="EnsemblMetazoa"/>
        </authorList>
    </citation>
    <scope>IDENTIFICATION</scope>
    <source>
        <strain evidence="2">BB02</strain>
    </source>
</reference>
<evidence type="ECO:0000313" key="3">
    <source>
        <dbReference type="Proteomes" id="UP000076420"/>
    </source>
</evidence>
<dbReference type="PANTHER" id="PTHR16253:SF0">
    <property type="entry name" value="TETRATRICOPEPTIDE REPEAT PROTEIN 22"/>
    <property type="match status" value="1"/>
</dbReference>
<evidence type="ECO:0000256" key="1">
    <source>
        <dbReference type="PROSITE-ProRule" id="PRU00339"/>
    </source>
</evidence>
<dbReference type="SUPFAM" id="SSF48452">
    <property type="entry name" value="TPR-like"/>
    <property type="match status" value="1"/>
</dbReference>
<name>A0A2C9LPW0_BIOGL</name>
<dbReference type="Proteomes" id="UP000076420">
    <property type="component" value="Unassembled WGS sequence"/>
</dbReference>
<dbReference type="VEuPathDB" id="VectorBase:BGLAX_029492"/>
<dbReference type="PROSITE" id="PS50005">
    <property type="entry name" value="TPR"/>
    <property type="match status" value="1"/>
</dbReference>
<dbReference type="InterPro" id="IPR019734">
    <property type="entry name" value="TPR_rpt"/>
</dbReference>
<dbReference type="EnsemblMetazoa" id="BGLB033482-RA">
    <property type="protein sequence ID" value="BGLB033482-PA"/>
    <property type="gene ID" value="BGLB033482"/>
</dbReference>
<dbReference type="InterPro" id="IPR042342">
    <property type="entry name" value="TTC22"/>
</dbReference>
<evidence type="ECO:0000313" key="2">
    <source>
        <dbReference type="EnsemblMetazoa" id="BGLB033482-PA"/>
    </source>
</evidence>
<proteinExistence type="predicted"/>
<dbReference type="PANTHER" id="PTHR16253">
    <property type="entry name" value="TETRATRICOPEPTIDE REPEAT PROTEIN 22"/>
    <property type="match status" value="1"/>
</dbReference>
<accession>A0A2C9LPW0</accession>
<sequence length="618" mass="71278">MDPTHSEEWTTTECIFNSRINEIQNRRLVYLKGELSQELHVDEDTEEKIWKLNFLTWLEYKLNNFSDAKKRTEEVLNLTSTTNLTALIGKVRILCKLGEVADLEASKKTLKELLSGGLAEDAKIDSRVQLAYCYCRLGGADFLKRSIGIFEDLLKIQPRNHLLKLTLGIAHYNAWATSPRKFHVELTTHLRQAAILLTDVIHSSKNTAFKREAFHRMLNIKRFYDKFKPEILSENYICKLAFQNLFNDILEIGKDDAKTLSNLAEALRTKGEVDRAIELLEKSLKLKEKSKTYHFLGKCYEDKGNDCFLKAKDSYEKAILMSQSNFGAIFNYGQFLMRHNLDDECLTQFRRLTEHSRLVVQHEFLVQLRGAYQELALCLMKAARRGNNLSMEAVREQEGMSEVEFNLLQSVNLTCEMKTKLINALKYIKEQLHIEHIAIPNSLLRLQDFHETLSCGSYPLTKLNQYLEANQYELAYTAVCMTEEALNITHFTQELRTLILKVKLHAAANRIQQNETTVHFITRPLFDSRCRQLISRTAENSQRYAAKDIDVLILCDNENEESCQKAKTLKEICTEILGLETCVNTERCNMADDSEKFTILEMKSAKLVLLLNNVGDRP</sequence>
<dbReference type="Pfam" id="PF13181">
    <property type="entry name" value="TPR_8"/>
    <property type="match status" value="1"/>
</dbReference>
<keyword evidence="1" id="KW-0802">TPR repeat</keyword>
<dbReference type="Gene3D" id="1.25.40.10">
    <property type="entry name" value="Tetratricopeptide repeat domain"/>
    <property type="match status" value="1"/>
</dbReference>